<feature type="compositionally biased region" description="Basic and acidic residues" evidence="1">
    <location>
        <begin position="54"/>
        <end position="69"/>
    </location>
</feature>
<feature type="region of interest" description="Disordered" evidence="1">
    <location>
        <begin position="47"/>
        <end position="81"/>
    </location>
</feature>
<proteinExistence type="predicted"/>
<protein>
    <submittedName>
        <fullName evidence="2">Uncharacterized protein</fullName>
    </submittedName>
</protein>
<keyword evidence="3" id="KW-1185">Reference proteome</keyword>
<comment type="caution">
    <text evidence="2">The sequence shown here is derived from an EMBL/GenBank/DDBJ whole genome shotgun (WGS) entry which is preliminary data.</text>
</comment>
<organism evidence="2 3">
    <name type="scientific">Phytophthora megakarya</name>
    <dbReference type="NCBI Taxonomy" id="4795"/>
    <lineage>
        <taxon>Eukaryota</taxon>
        <taxon>Sar</taxon>
        <taxon>Stramenopiles</taxon>
        <taxon>Oomycota</taxon>
        <taxon>Peronosporomycetes</taxon>
        <taxon>Peronosporales</taxon>
        <taxon>Peronosporaceae</taxon>
        <taxon>Phytophthora</taxon>
    </lineage>
</organism>
<dbReference type="AlphaFoldDB" id="A0A225UWE6"/>
<evidence type="ECO:0000256" key="1">
    <source>
        <dbReference type="SAM" id="MobiDB-lite"/>
    </source>
</evidence>
<gene>
    <name evidence="2" type="ORF">PHMEG_00032021</name>
</gene>
<sequence>SKWLCLDEEAHEKDALADVALRLVNRVEYKPEEHKDMDAVIQDAWKAGAAKRKAAQEEKESSTSRKEPSPEPAVQGVHQAA</sequence>
<evidence type="ECO:0000313" key="2">
    <source>
        <dbReference type="EMBL" id="OWY97440.1"/>
    </source>
</evidence>
<name>A0A225UWE6_9STRA</name>
<accession>A0A225UWE6</accession>
<evidence type="ECO:0000313" key="3">
    <source>
        <dbReference type="Proteomes" id="UP000198211"/>
    </source>
</evidence>
<reference evidence="3" key="1">
    <citation type="submission" date="2017-03" db="EMBL/GenBank/DDBJ databases">
        <title>Phytopthora megakarya and P. palmivora, two closely related causual agents of cacao black pod achieved similar genome size and gene model numbers by different mechanisms.</title>
        <authorList>
            <person name="Ali S."/>
            <person name="Shao J."/>
            <person name="Larry D.J."/>
            <person name="Kronmiller B."/>
            <person name="Shen D."/>
            <person name="Strem M.D."/>
            <person name="Melnick R.L."/>
            <person name="Guiltinan M.J."/>
            <person name="Tyler B.M."/>
            <person name="Meinhardt L.W."/>
            <person name="Bailey B.A."/>
        </authorList>
    </citation>
    <scope>NUCLEOTIDE SEQUENCE [LARGE SCALE GENOMIC DNA]</scope>
    <source>
        <strain evidence="3">zdho120</strain>
    </source>
</reference>
<dbReference type="EMBL" id="NBNE01010450">
    <property type="protein sequence ID" value="OWY97440.1"/>
    <property type="molecule type" value="Genomic_DNA"/>
</dbReference>
<dbReference type="Proteomes" id="UP000198211">
    <property type="component" value="Unassembled WGS sequence"/>
</dbReference>
<feature type="non-terminal residue" evidence="2">
    <location>
        <position position="1"/>
    </location>
</feature>